<evidence type="ECO:0000256" key="4">
    <source>
        <dbReference type="ARBA" id="ARBA00022692"/>
    </source>
</evidence>
<evidence type="ECO:0000256" key="5">
    <source>
        <dbReference type="ARBA" id="ARBA00022927"/>
    </source>
</evidence>
<dbReference type="Proteomes" id="UP000034076">
    <property type="component" value="Unassembled WGS sequence"/>
</dbReference>
<reference evidence="11 12" key="1">
    <citation type="submission" date="2015-04" db="EMBL/GenBank/DDBJ databases">
        <title>Draft genome sequence of bacteremic isolate Catabacter hongkongensis type strain HKU16T.</title>
        <authorList>
            <person name="Lau S.K."/>
            <person name="Teng J.L."/>
            <person name="Huang Y."/>
            <person name="Curreem S.O."/>
            <person name="Tsui S.K."/>
            <person name="Woo P.C."/>
        </authorList>
    </citation>
    <scope>NUCLEOTIDE SEQUENCE [LARGE SCALE GENOMIC DNA]</scope>
    <source>
        <strain evidence="11 12">HKU16</strain>
    </source>
</reference>
<dbReference type="HAMAP" id="MF_00422">
    <property type="entry name" value="SecE"/>
    <property type="match status" value="1"/>
</dbReference>
<comment type="subcellular location">
    <subcellularLocation>
        <location evidence="9">Cell membrane</location>
        <topology evidence="9">Single-pass membrane protein</topology>
    </subcellularLocation>
    <subcellularLocation>
        <location evidence="1">Membrane</location>
    </subcellularLocation>
</comment>
<keyword evidence="2 9" id="KW-0813">Transport</keyword>
<evidence type="ECO:0000256" key="10">
    <source>
        <dbReference type="SAM" id="MobiDB-lite"/>
    </source>
</evidence>
<dbReference type="EMBL" id="LAYJ01000047">
    <property type="protein sequence ID" value="KKI51975.1"/>
    <property type="molecule type" value="Genomic_DNA"/>
</dbReference>
<dbReference type="InterPro" id="IPR001901">
    <property type="entry name" value="Translocase_SecE/Sec61-g"/>
</dbReference>
<dbReference type="GO" id="GO:0043952">
    <property type="term" value="P:protein transport by the Sec complex"/>
    <property type="evidence" value="ECO:0007669"/>
    <property type="project" value="UniProtKB-UniRule"/>
</dbReference>
<feature type="transmembrane region" description="Helical" evidence="9">
    <location>
        <begin position="55"/>
        <end position="76"/>
    </location>
</feature>
<dbReference type="STRING" id="270498.CHK_0492"/>
<feature type="compositionally biased region" description="Basic and acidic residues" evidence="10">
    <location>
        <begin position="1"/>
        <end position="20"/>
    </location>
</feature>
<evidence type="ECO:0000313" key="11">
    <source>
        <dbReference type="EMBL" id="KKI51975.1"/>
    </source>
</evidence>
<keyword evidence="7 9" id="KW-0811">Translocation</keyword>
<dbReference type="PANTHER" id="PTHR33910:SF1">
    <property type="entry name" value="PROTEIN TRANSLOCASE SUBUNIT SECE"/>
    <property type="match status" value="1"/>
</dbReference>
<keyword evidence="5 9" id="KW-0653">Protein transport</keyword>
<accession>A0A0M2NP37</accession>
<evidence type="ECO:0000256" key="6">
    <source>
        <dbReference type="ARBA" id="ARBA00022989"/>
    </source>
</evidence>
<comment type="similarity">
    <text evidence="9">Belongs to the SecE/SEC61-gamma family.</text>
</comment>
<dbReference type="OrthoDB" id="9799073at2"/>
<dbReference type="GO" id="GO:0009306">
    <property type="term" value="P:protein secretion"/>
    <property type="evidence" value="ECO:0007669"/>
    <property type="project" value="UniProtKB-UniRule"/>
</dbReference>
<keyword evidence="6 9" id="KW-1133">Transmembrane helix</keyword>
<dbReference type="InterPro" id="IPR038379">
    <property type="entry name" value="SecE_sf"/>
</dbReference>
<gene>
    <name evidence="9" type="primary">secE</name>
    <name evidence="11" type="ORF">CHK_0492</name>
</gene>
<keyword evidence="3 9" id="KW-1003">Cell membrane</keyword>
<feature type="compositionally biased region" description="Basic residues" evidence="10">
    <location>
        <begin position="21"/>
        <end position="33"/>
    </location>
</feature>
<dbReference type="RefSeq" id="WP_052740200.1">
    <property type="nucleotide sequence ID" value="NZ_JAXDTA010000130.1"/>
</dbReference>
<organism evidence="11 12">
    <name type="scientific">Christensenella hongkongensis</name>
    <dbReference type="NCBI Taxonomy" id="270498"/>
    <lineage>
        <taxon>Bacteria</taxon>
        <taxon>Bacillati</taxon>
        <taxon>Bacillota</taxon>
        <taxon>Clostridia</taxon>
        <taxon>Christensenellales</taxon>
        <taxon>Christensenellaceae</taxon>
        <taxon>Christensenella</taxon>
    </lineage>
</organism>
<dbReference type="GO" id="GO:0005886">
    <property type="term" value="C:plasma membrane"/>
    <property type="evidence" value="ECO:0007669"/>
    <property type="project" value="UniProtKB-SubCell"/>
</dbReference>
<evidence type="ECO:0000313" key="12">
    <source>
        <dbReference type="Proteomes" id="UP000034076"/>
    </source>
</evidence>
<evidence type="ECO:0000256" key="2">
    <source>
        <dbReference type="ARBA" id="ARBA00022448"/>
    </source>
</evidence>
<comment type="caution">
    <text evidence="11">The sequence shown here is derived from an EMBL/GenBank/DDBJ whole genome shotgun (WGS) entry which is preliminary data.</text>
</comment>
<evidence type="ECO:0000256" key="8">
    <source>
        <dbReference type="ARBA" id="ARBA00023136"/>
    </source>
</evidence>
<dbReference type="GO" id="GO:0006605">
    <property type="term" value="P:protein targeting"/>
    <property type="evidence" value="ECO:0007669"/>
    <property type="project" value="UniProtKB-UniRule"/>
</dbReference>
<evidence type="ECO:0000256" key="1">
    <source>
        <dbReference type="ARBA" id="ARBA00004370"/>
    </source>
</evidence>
<dbReference type="Pfam" id="PF00584">
    <property type="entry name" value="SecE"/>
    <property type="match status" value="1"/>
</dbReference>
<dbReference type="NCBIfam" id="TIGR00964">
    <property type="entry name" value="secE_bact"/>
    <property type="match status" value="1"/>
</dbReference>
<comment type="subunit">
    <text evidence="9">Component of the Sec protein translocase complex. Heterotrimer consisting of SecY, SecE and SecG subunits. The heterotrimers can form oligomers, although 1 heterotrimer is thought to be able to translocate proteins. Interacts with the ribosome. Interacts with SecDF, and other proteins may be involved. Interacts with SecA.</text>
</comment>
<dbReference type="AlphaFoldDB" id="A0A0M2NP37"/>
<dbReference type="InterPro" id="IPR005807">
    <property type="entry name" value="SecE_bac"/>
</dbReference>
<dbReference type="PANTHER" id="PTHR33910">
    <property type="entry name" value="PROTEIN TRANSLOCASE SUBUNIT SECE"/>
    <property type="match status" value="1"/>
</dbReference>
<dbReference type="GO" id="GO:0065002">
    <property type="term" value="P:intracellular protein transmembrane transport"/>
    <property type="evidence" value="ECO:0007669"/>
    <property type="project" value="UniProtKB-UniRule"/>
</dbReference>
<evidence type="ECO:0000256" key="7">
    <source>
        <dbReference type="ARBA" id="ARBA00023010"/>
    </source>
</evidence>
<feature type="region of interest" description="Disordered" evidence="10">
    <location>
        <begin position="1"/>
        <end position="33"/>
    </location>
</feature>
<dbReference type="GO" id="GO:0008320">
    <property type="term" value="F:protein transmembrane transporter activity"/>
    <property type="evidence" value="ECO:0007669"/>
    <property type="project" value="UniProtKB-UniRule"/>
</dbReference>
<evidence type="ECO:0000256" key="9">
    <source>
        <dbReference type="HAMAP-Rule" id="MF_00422"/>
    </source>
</evidence>
<keyword evidence="12" id="KW-1185">Reference proteome</keyword>
<name>A0A0M2NP37_9FIRM</name>
<keyword evidence="8 9" id="KW-0472">Membrane</keyword>
<keyword evidence="4 9" id="KW-0812">Transmembrane</keyword>
<sequence>MAKTKLLGEEREKHLKEQKKLAKKKNKKQRRSPARFFKDVWGEVKKVTWPTRKDLFKTTFAVIVFIVIFAVIVWLMDMGFGALFRNFLLS</sequence>
<dbReference type="Gene3D" id="1.20.5.1030">
    <property type="entry name" value="Preprotein translocase secy subunit"/>
    <property type="match status" value="1"/>
</dbReference>
<proteinExistence type="inferred from homology"/>
<protein>
    <recommendedName>
        <fullName evidence="9">Protein translocase subunit SecE</fullName>
    </recommendedName>
</protein>
<evidence type="ECO:0000256" key="3">
    <source>
        <dbReference type="ARBA" id="ARBA00022475"/>
    </source>
</evidence>
<comment type="function">
    <text evidence="9">Essential subunit of the Sec protein translocation channel SecYEG. Clamps together the 2 halves of SecY. May contact the channel plug during translocation.</text>
</comment>